<organism evidence="5 6">
    <name type="scientific">Sphenodon punctatus</name>
    <name type="common">Tuatara</name>
    <name type="synonym">Hatteria punctata</name>
    <dbReference type="NCBI Taxonomy" id="8508"/>
    <lineage>
        <taxon>Eukaryota</taxon>
        <taxon>Metazoa</taxon>
        <taxon>Chordata</taxon>
        <taxon>Craniata</taxon>
        <taxon>Vertebrata</taxon>
        <taxon>Euteleostomi</taxon>
        <taxon>Lepidosauria</taxon>
        <taxon>Sphenodontia</taxon>
        <taxon>Sphenodontidae</taxon>
        <taxon>Sphenodon</taxon>
    </lineage>
</organism>
<sequence length="60" mass="7104">VVIVIHDIYGWQFQDTRYVVDIIAANGYIAVCPDFFLGKDPWKPTNHWQTFGKWLHDRDP</sequence>
<dbReference type="Pfam" id="PF01738">
    <property type="entry name" value="DLH"/>
    <property type="match status" value="1"/>
</dbReference>
<comment type="similarity">
    <text evidence="2">Belongs to the dienelactone hydrolase family.</text>
</comment>
<dbReference type="AlphaFoldDB" id="A0A8D0HMH9"/>
<name>A0A8D0HMH9_SPHPU</name>
<keyword evidence="6" id="KW-1185">Reference proteome</keyword>
<dbReference type="InterPro" id="IPR002925">
    <property type="entry name" value="Dienelactn_hydro"/>
</dbReference>
<dbReference type="GO" id="GO:0005829">
    <property type="term" value="C:cytosol"/>
    <property type="evidence" value="ECO:0007669"/>
    <property type="project" value="UniProtKB-SubCell"/>
</dbReference>
<evidence type="ECO:0000259" key="4">
    <source>
        <dbReference type="Pfam" id="PF01738"/>
    </source>
</evidence>
<dbReference type="InterPro" id="IPR042946">
    <property type="entry name" value="CMBL"/>
</dbReference>
<dbReference type="PANTHER" id="PTHR46812:SF2">
    <property type="entry name" value="CARBOXYMETHYLENEBUTENOLIDASE HOMOLOG"/>
    <property type="match status" value="1"/>
</dbReference>
<feature type="domain" description="Dienelactone hydrolase" evidence="4">
    <location>
        <begin position="1"/>
        <end position="46"/>
    </location>
</feature>
<proteinExistence type="inferred from homology"/>
<evidence type="ECO:0000256" key="3">
    <source>
        <dbReference type="ARBA" id="ARBA00014180"/>
    </source>
</evidence>
<protein>
    <recommendedName>
        <fullName evidence="3">Carboxymethylenebutenolidase homolog</fullName>
    </recommendedName>
</protein>
<evidence type="ECO:0000256" key="1">
    <source>
        <dbReference type="ARBA" id="ARBA00004514"/>
    </source>
</evidence>
<dbReference type="SUPFAM" id="SSF53474">
    <property type="entry name" value="alpha/beta-Hydrolases"/>
    <property type="match status" value="1"/>
</dbReference>
<dbReference type="Ensembl" id="ENSSPUT00000024113.1">
    <property type="protein sequence ID" value="ENSSPUP00000022613.1"/>
    <property type="gene ID" value="ENSSPUG00000017367.1"/>
</dbReference>
<dbReference type="GO" id="GO:0016787">
    <property type="term" value="F:hydrolase activity"/>
    <property type="evidence" value="ECO:0007669"/>
    <property type="project" value="InterPro"/>
</dbReference>
<dbReference type="InterPro" id="IPR029058">
    <property type="entry name" value="AB_hydrolase_fold"/>
</dbReference>
<evidence type="ECO:0000313" key="6">
    <source>
        <dbReference type="Proteomes" id="UP000694392"/>
    </source>
</evidence>
<evidence type="ECO:0000313" key="5">
    <source>
        <dbReference type="Ensembl" id="ENSSPUP00000022613.1"/>
    </source>
</evidence>
<dbReference type="PANTHER" id="PTHR46812">
    <property type="entry name" value="CARBOXYMETHYLENEBUTENOLIDASE HOMOLOG"/>
    <property type="match status" value="1"/>
</dbReference>
<dbReference type="Proteomes" id="UP000694392">
    <property type="component" value="Unplaced"/>
</dbReference>
<comment type="subcellular location">
    <subcellularLocation>
        <location evidence="1">Cytoplasm</location>
        <location evidence="1">Cytosol</location>
    </subcellularLocation>
</comment>
<reference evidence="5" key="2">
    <citation type="submission" date="2025-09" db="UniProtKB">
        <authorList>
            <consortium name="Ensembl"/>
        </authorList>
    </citation>
    <scope>IDENTIFICATION</scope>
</reference>
<accession>A0A8D0HMH9</accession>
<evidence type="ECO:0000256" key="2">
    <source>
        <dbReference type="ARBA" id="ARBA00008456"/>
    </source>
</evidence>
<reference evidence="5" key="1">
    <citation type="submission" date="2025-08" db="UniProtKB">
        <authorList>
            <consortium name="Ensembl"/>
        </authorList>
    </citation>
    <scope>IDENTIFICATION</scope>
</reference>
<dbReference type="Gene3D" id="3.40.50.1820">
    <property type="entry name" value="alpha/beta hydrolase"/>
    <property type="match status" value="1"/>
</dbReference>